<accession>A0A3Q7XSQ6</accession>
<gene>
    <name evidence="2" type="primary">LOC113784849</name>
</gene>
<dbReference type="OrthoDB" id="1422693at2759"/>
<reference evidence="2" key="1">
    <citation type="submission" date="2025-08" db="UniProtKB">
        <authorList>
            <consortium name="RefSeq"/>
        </authorList>
    </citation>
    <scope>IDENTIFICATION</scope>
    <source>
        <tissue evidence="2">Etiolated seedlings</tissue>
    </source>
</reference>
<sequence>MLHSLIINDCLRFQSLPTLPSNLQCLFTSNCPQMKPLNLDPQMLWKTFESHMNQKEEDRPHLWVTNPGREIPPWFNNQKVDFIKPFHHPYNKLLSCDSMASIKVEVPDHCQSSKWWGIAICLALEPLTMQHNSSSPSHVFDS</sequence>
<dbReference type="RefSeq" id="XP_027186896.1">
    <property type="nucleotide sequence ID" value="XM_027331095.1"/>
</dbReference>
<dbReference type="Proteomes" id="UP000087171">
    <property type="component" value="Unplaced"/>
</dbReference>
<keyword evidence="1" id="KW-1185">Reference proteome</keyword>
<dbReference type="AlphaFoldDB" id="A0A3Q7XSQ6"/>
<evidence type="ECO:0000313" key="2">
    <source>
        <dbReference type="RefSeq" id="XP_027186896.1"/>
    </source>
</evidence>
<proteinExistence type="predicted"/>
<evidence type="ECO:0000313" key="1">
    <source>
        <dbReference type="Proteomes" id="UP000087171"/>
    </source>
</evidence>
<protein>
    <submittedName>
        <fullName evidence="2">Uncharacterized protein LOC113784849</fullName>
    </submittedName>
</protein>
<organism evidence="1 2">
    <name type="scientific">Cicer arietinum</name>
    <name type="common">Chickpea</name>
    <name type="synonym">Garbanzo</name>
    <dbReference type="NCBI Taxonomy" id="3827"/>
    <lineage>
        <taxon>Eukaryota</taxon>
        <taxon>Viridiplantae</taxon>
        <taxon>Streptophyta</taxon>
        <taxon>Embryophyta</taxon>
        <taxon>Tracheophyta</taxon>
        <taxon>Spermatophyta</taxon>
        <taxon>Magnoliopsida</taxon>
        <taxon>eudicotyledons</taxon>
        <taxon>Gunneridae</taxon>
        <taxon>Pentapetalae</taxon>
        <taxon>rosids</taxon>
        <taxon>fabids</taxon>
        <taxon>Fabales</taxon>
        <taxon>Fabaceae</taxon>
        <taxon>Papilionoideae</taxon>
        <taxon>50 kb inversion clade</taxon>
        <taxon>NPAAA clade</taxon>
        <taxon>Hologalegina</taxon>
        <taxon>IRL clade</taxon>
        <taxon>Cicereae</taxon>
        <taxon>Cicer</taxon>
    </lineage>
</organism>
<name>A0A3Q7XSQ6_CICAR</name>